<evidence type="ECO:0000313" key="3">
    <source>
        <dbReference type="EMBL" id="KZP26779.1"/>
    </source>
</evidence>
<feature type="transmembrane region" description="Helical" evidence="1">
    <location>
        <begin position="253"/>
        <end position="274"/>
    </location>
</feature>
<dbReference type="Proteomes" id="UP000076532">
    <property type="component" value="Unassembled WGS sequence"/>
</dbReference>
<evidence type="ECO:0000313" key="4">
    <source>
        <dbReference type="Proteomes" id="UP000076532"/>
    </source>
</evidence>
<protein>
    <recommendedName>
        <fullName evidence="2">DUF6533 domain-containing protein</fullName>
    </recommendedName>
</protein>
<feature type="domain" description="DUF6533" evidence="2">
    <location>
        <begin position="18"/>
        <end position="60"/>
    </location>
</feature>
<keyword evidence="4" id="KW-1185">Reference proteome</keyword>
<feature type="transmembrane region" description="Helical" evidence="1">
    <location>
        <begin position="186"/>
        <end position="203"/>
    </location>
</feature>
<dbReference type="Pfam" id="PF20151">
    <property type="entry name" value="DUF6533"/>
    <property type="match status" value="1"/>
</dbReference>
<gene>
    <name evidence="3" type="ORF">FIBSPDRAFT_886985</name>
</gene>
<dbReference type="InterPro" id="IPR045340">
    <property type="entry name" value="DUF6533"/>
</dbReference>
<dbReference type="OrthoDB" id="3193253at2759"/>
<feature type="transmembrane region" description="Helical" evidence="1">
    <location>
        <begin position="119"/>
        <end position="142"/>
    </location>
</feature>
<keyword evidence="1" id="KW-1133">Transmembrane helix</keyword>
<proteinExistence type="predicted"/>
<name>A0A166Q5L3_9AGAM</name>
<evidence type="ECO:0000256" key="1">
    <source>
        <dbReference type="SAM" id="Phobius"/>
    </source>
</evidence>
<keyword evidence="1" id="KW-0812">Transmembrane</keyword>
<feature type="transmembrane region" description="Helical" evidence="1">
    <location>
        <begin position="280"/>
        <end position="298"/>
    </location>
</feature>
<organism evidence="3 4">
    <name type="scientific">Athelia psychrophila</name>
    <dbReference type="NCBI Taxonomy" id="1759441"/>
    <lineage>
        <taxon>Eukaryota</taxon>
        <taxon>Fungi</taxon>
        <taxon>Dikarya</taxon>
        <taxon>Basidiomycota</taxon>
        <taxon>Agaricomycotina</taxon>
        <taxon>Agaricomycetes</taxon>
        <taxon>Agaricomycetidae</taxon>
        <taxon>Atheliales</taxon>
        <taxon>Atheliaceae</taxon>
        <taxon>Athelia</taxon>
    </lineage>
</organism>
<keyword evidence="1" id="KW-0472">Membrane</keyword>
<evidence type="ECO:0000259" key="2">
    <source>
        <dbReference type="Pfam" id="PF20151"/>
    </source>
</evidence>
<reference evidence="3 4" key="1">
    <citation type="journal article" date="2016" name="Mol. Biol. Evol.">
        <title>Comparative Genomics of Early-Diverging Mushroom-Forming Fungi Provides Insights into the Origins of Lignocellulose Decay Capabilities.</title>
        <authorList>
            <person name="Nagy L.G."/>
            <person name="Riley R."/>
            <person name="Tritt A."/>
            <person name="Adam C."/>
            <person name="Daum C."/>
            <person name="Floudas D."/>
            <person name="Sun H."/>
            <person name="Yadav J.S."/>
            <person name="Pangilinan J."/>
            <person name="Larsson K.H."/>
            <person name="Matsuura K."/>
            <person name="Barry K."/>
            <person name="Labutti K."/>
            <person name="Kuo R."/>
            <person name="Ohm R.A."/>
            <person name="Bhattacharya S.S."/>
            <person name="Shirouzu T."/>
            <person name="Yoshinaga Y."/>
            <person name="Martin F.M."/>
            <person name="Grigoriev I.V."/>
            <person name="Hibbett D.S."/>
        </authorList>
    </citation>
    <scope>NUCLEOTIDE SEQUENCE [LARGE SCALE GENOMIC DNA]</scope>
    <source>
        <strain evidence="3 4">CBS 109695</strain>
    </source>
</reference>
<feature type="transmembrane region" description="Helical" evidence="1">
    <location>
        <begin position="80"/>
        <end position="98"/>
    </location>
</feature>
<dbReference type="EMBL" id="KV417512">
    <property type="protein sequence ID" value="KZP26779.1"/>
    <property type="molecule type" value="Genomic_DNA"/>
</dbReference>
<sequence>MPSTSIEDFEFHEQLFAYFMIATFTAYAYDWLLSISDEVELIARAGITWSIAVYFVSRYADYLSAPGNTADIMANFSISQFIHVLLFALSARTLFLSFDKVDKHGLTQPSVLQPKPDNCVFFIAVIGPCCVATALTSFLFFLRVRAVYLKSRSITVVFGTLWLITAALLLTAQISLRAVRIHQTQYCTYTGELYIFLVIVSTFTYDTSIFLAISYRLAVDAVAGGTWHYRLLSMVNGKGLYSLSKSLMKSGQMFYLASIMLFVINMILILSPLVPVGLHYILITAYAAFTNAIACHIFRSVALRHLDDPQPTGLTSTRIAAALQLASLP</sequence>
<dbReference type="AlphaFoldDB" id="A0A166Q5L3"/>
<accession>A0A166Q5L3</accession>
<feature type="transmembrane region" description="Helical" evidence="1">
    <location>
        <begin position="154"/>
        <end position="174"/>
    </location>
</feature>
<feature type="transmembrane region" description="Helical" evidence="1">
    <location>
        <begin position="15"/>
        <end position="34"/>
    </location>
</feature>